<organism evidence="2 3">
    <name type="scientific">Thalassotalea castellviae</name>
    <dbReference type="NCBI Taxonomy" id="3075612"/>
    <lineage>
        <taxon>Bacteria</taxon>
        <taxon>Pseudomonadati</taxon>
        <taxon>Pseudomonadota</taxon>
        <taxon>Gammaproteobacteria</taxon>
        <taxon>Alteromonadales</taxon>
        <taxon>Colwelliaceae</taxon>
        <taxon>Thalassotalea</taxon>
    </lineage>
</organism>
<dbReference type="Pfam" id="PF07238">
    <property type="entry name" value="PilZ"/>
    <property type="match status" value="2"/>
</dbReference>
<accession>A0ABU3A6Q1</accession>
<name>A0ABU3A6Q1_9GAMM</name>
<dbReference type="InterPro" id="IPR009875">
    <property type="entry name" value="PilZ_domain"/>
</dbReference>
<comment type="caution">
    <text evidence="2">The sequence shown here is derived from an EMBL/GenBank/DDBJ whole genome shotgun (WGS) entry which is preliminary data.</text>
</comment>
<dbReference type="EMBL" id="JAVRIF010000008">
    <property type="protein sequence ID" value="MDT0604651.1"/>
    <property type="molecule type" value="Genomic_DNA"/>
</dbReference>
<evidence type="ECO:0000313" key="3">
    <source>
        <dbReference type="Proteomes" id="UP001266357"/>
    </source>
</evidence>
<protein>
    <submittedName>
        <fullName evidence="2">PilZ domain-containing protein</fullName>
    </submittedName>
</protein>
<proteinExistence type="predicted"/>
<feature type="domain" description="PilZ" evidence="1">
    <location>
        <begin position="500"/>
        <end position="581"/>
    </location>
</feature>
<gene>
    <name evidence="2" type="ORF">RM573_13655</name>
</gene>
<keyword evidence="3" id="KW-1185">Reference proteome</keyword>
<sequence>MTNNFSKYQTIIDDFRGKVLSKDFEAEFSHVTKNIPKTERFLLKMELKRLANPCTRLIDLRGHVDGECRAFDHEGRTHYLDDIAIRVFEESFADYQGYTFGVYEAVMNTENNFRVIYQNEKNQIKTPNVTVKPAKVFEKSQYPAQLFSFGPYFNRSEERMNFAIALQVHFSDDKMVEGTCSDISVNGCKFRFNSVENIKIRQIITIRFSGLEGEFQFDKKEKFTYEVRNIQIIEGLQLVGVSRVYTSPEEKDGFKQFLKGYIQGNKRRYKINLDNTIKALQSRSFEQFALPKSNELPIFIEDVQGKLAPRFALTCHNNQNIFQYWQDEKRQSTLSYLVTQDRFLRIKKAAMLGKSVLVYSFIHVSQGKMYFYTADNVQLDEDADFMRQYLGFAASKESFAITQLNYLALNSEYADSPLTLSNTIAKKDEYLNIPASDDVKESLSRLTAIITATNITNKEIHAFYQALPFDNINTNKLKNFGHKRLVESVNVDDVGINYNNQRQEPRFVYKTAIVVDADGVISQGISQDFSTSGLKIALDKSSLLKRGDVVNITFPQLQKITSSFDLQSLPYEVMRVNTSKTIINLRVFVEKHQHIGRAFFKALIQKNREKLTPDEYAMLSPGLAKALRNIYSASLQTVALMIQTSGSRYKIEAVTTNNKNSRILSYCKQLSDRNHHYNLYPLLSNMQATSLMNTTLKKLQAGDRPVSDILYIAINPENEMVDKAVTTKLDEELQTDKLKKIFIKNALKRGEFFCIKVVVSRTDDPDMQYLNPELSYISSYAIHRGKQLEQEIWSVAGVVQVFDITQEAMMRFHLIDD</sequence>
<dbReference type="Proteomes" id="UP001266357">
    <property type="component" value="Unassembled WGS sequence"/>
</dbReference>
<evidence type="ECO:0000259" key="1">
    <source>
        <dbReference type="Pfam" id="PF07238"/>
    </source>
</evidence>
<feature type="domain" description="PilZ" evidence="1">
    <location>
        <begin position="154"/>
        <end position="256"/>
    </location>
</feature>
<evidence type="ECO:0000313" key="2">
    <source>
        <dbReference type="EMBL" id="MDT0604651.1"/>
    </source>
</evidence>
<dbReference type="Gene3D" id="2.40.10.220">
    <property type="entry name" value="predicted glycosyltransferase like domains"/>
    <property type="match status" value="2"/>
</dbReference>
<dbReference type="RefSeq" id="WP_311583167.1">
    <property type="nucleotide sequence ID" value="NZ_JAVRIF010000008.1"/>
</dbReference>
<reference evidence="2 3" key="1">
    <citation type="submission" date="2023-09" db="EMBL/GenBank/DDBJ databases">
        <authorList>
            <person name="Rey-Velasco X."/>
        </authorList>
    </citation>
    <scope>NUCLEOTIDE SEQUENCE [LARGE SCALE GENOMIC DNA]</scope>
    <source>
        <strain evidence="2 3">W431</strain>
    </source>
</reference>